<gene>
    <name evidence="2" type="ORF">g.48688</name>
</gene>
<name>A0A1D1YME3_9ARAE</name>
<reference evidence="2" key="1">
    <citation type="submission" date="2015-07" db="EMBL/GenBank/DDBJ databases">
        <title>Transcriptome Assembly of Anthurium amnicola.</title>
        <authorList>
            <person name="Suzuki J."/>
        </authorList>
    </citation>
    <scope>NUCLEOTIDE SEQUENCE</scope>
</reference>
<protein>
    <submittedName>
        <fullName evidence="2">Uncharacterized protein</fullName>
    </submittedName>
</protein>
<organism evidence="2">
    <name type="scientific">Anthurium amnicola</name>
    <dbReference type="NCBI Taxonomy" id="1678845"/>
    <lineage>
        <taxon>Eukaryota</taxon>
        <taxon>Viridiplantae</taxon>
        <taxon>Streptophyta</taxon>
        <taxon>Embryophyta</taxon>
        <taxon>Tracheophyta</taxon>
        <taxon>Spermatophyta</taxon>
        <taxon>Magnoliopsida</taxon>
        <taxon>Liliopsida</taxon>
        <taxon>Araceae</taxon>
        <taxon>Pothoideae</taxon>
        <taxon>Potheae</taxon>
        <taxon>Anthurium</taxon>
    </lineage>
</organism>
<evidence type="ECO:0000313" key="2">
    <source>
        <dbReference type="EMBL" id="JAT55812.1"/>
    </source>
</evidence>
<proteinExistence type="predicted"/>
<sequence length="166" mass="18363">MEVGAVARVGSGEALPAAALEDLLRSAVCTMAAQTVAAAGVALAQLLLVSQSWFGEIGAITDNEGVEERFNMAVVVGNKNHATPEIKDDGETDDDEDDDDDDDEFLDSYELPVQRRTHPRSGHRNLWGENLLGLQEDDDVDDEFMDNDEVPVLQRRRRFVRSRNYS</sequence>
<feature type="compositionally biased region" description="Acidic residues" evidence="1">
    <location>
        <begin position="90"/>
        <end position="107"/>
    </location>
</feature>
<evidence type="ECO:0000256" key="1">
    <source>
        <dbReference type="SAM" id="MobiDB-lite"/>
    </source>
</evidence>
<accession>A0A1D1YME3</accession>
<dbReference type="AlphaFoldDB" id="A0A1D1YME3"/>
<feature type="region of interest" description="Disordered" evidence="1">
    <location>
        <begin position="77"/>
        <end position="126"/>
    </location>
</feature>
<dbReference type="EMBL" id="GDJX01012124">
    <property type="protein sequence ID" value="JAT55812.1"/>
    <property type="molecule type" value="Transcribed_RNA"/>
</dbReference>